<proteinExistence type="predicted"/>
<organism evidence="1 2">
    <name type="scientific">Escherichia phage L27</name>
    <dbReference type="NCBI Taxonomy" id="2562890"/>
    <lineage>
        <taxon>Viruses</taxon>
        <taxon>Duplodnaviria</taxon>
        <taxon>Heunggongvirae</taxon>
        <taxon>Uroviricota</taxon>
        <taxon>Caudoviricetes</taxon>
        <taxon>Andersonviridae</taxon>
        <taxon>Ounavirinae</taxon>
        <taxon>Felixounavirus</taxon>
        <taxon>Felixounavirus L27</taxon>
    </lineage>
</organism>
<sequence length="61" mass="7041">MHDLHKTLHHIRYGMVIKMLYTCCSGKFAKLTPLYSSCLLSPVSPDYIFYLFLSSVPFRVA</sequence>
<dbReference type="EMBL" id="LC473039">
    <property type="protein sequence ID" value="BBJ26990.1"/>
    <property type="molecule type" value="Genomic_DNA"/>
</dbReference>
<accession>A0A455XBA9</accession>
<name>A0A455XBA9_9CAUD</name>
<evidence type="ECO:0000313" key="2">
    <source>
        <dbReference type="Proteomes" id="UP000308570"/>
    </source>
</evidence>
<keyword evidence="2" id="KW-1185">Reference proteome</keyword>
<reference evidence="1 2" key="1">
    <citation type="submission" date="2019-03" db="EMBL/GenBank/DDBJ databases">
        <title>Complete Genome Sequence of the Escherichia Bacteriophage L27.</title>
        <authorList>
            <person name="Fujiki J."/>
            <person name="Munby M."/>
            <person name="Usui M."/>
            <person name="Tamura Y."/>
            <person name="Sasaki M."/>
            <person name="Sawa H."/>
            <person name="Iwano H."/>
        </authorList>
    </citation>
    <scope>NUCLEOTIDE SEQUENCE [LARGE SCALE GENOMIC DNA]</scope>
</reference>
<evidence type="ECO:0000313" key="1">
    <source>
        <dbReference type="EMBL" id="BBJ26990.1"/>
    </source>
</evidence>
<protein>
    <submittedName>
        <fullName evidence="1">Uncharacterized protein</fullName>
    </submittedName>
</protein>
<dbReference type="Proteomes" id="UP000308570">
    <property type="component" value="Segment"/>
</dbReference>